<evidence type="ECO:0000313" key="7">
    <source>
        <dbReference type="EMBL" id="CAG5101949.1"/>
    </source>
</evidence>
<dbReference type="InterPro" id="IPR018338">
    <property type="entry name" value="Carbonic_anhydrase_a-class_CS"/>
</dbReference>
<dbReference type="Proteomes" id="UP001158576">
    <property type="component" value="Chromosome 1"/>
</dbReference>
<dbReference type="SMART" id="SM01057">
    <property type="entry name" value="Carb_anhydrase"/>
    <property type="match status" value="1"/>
</dbReference>
<reference evidence="7 8" key="1">
    <citation type="submission" date="2021-04" db="EMBL/GenBank/DDBJ databases">
        <authorList>
            <person name="Bliznina A."/>
        </authorList>
    </citation>
    <scope>NUCLEOTIDE SEQUENCE [LARGE SCALE GENOMIC DNA]</scope>
</reference>
<evidence type="ECO:0000256" key="4">
    <source>
        <dbReference type="RuleBase" id="RU367011"/>
    </source>
</evidence>
<keyword evidence="2 4" id="KW-0479">Metal-binding</keyword>
<keyword evidence="5" id="KW-0812">Transmembrane</keyword>
<keyword evidence="5" id="KW-1133">Transmembrane helix</keyword>
<evidence type="ECO:0000256" key="5">
    <source>
        <dbReference type="SAM" id="Phobius"/>
    </source>
</evidence>
<dbReference type="EC" id="4.2.1.1" evidence="4"/>
<dbReference type="Gene3D" id="3.10.200.10">
    <property type="entry name" value="Alpha carbonic anhydrase"/>
    <property type="match status" value="1"/>
</dbReference>
<dbReference type="PANTHER" id="PTHR18952">
    <property type="entry name" value="CARBONIC ANHYDRASE"/>
    <property type="match status" value="1"/>
</dbReference>
<comment type="function">
    <text evidence="4">Reversible hydration of carbon dioxide.</text>
</comment>
<comment type="cofactor">
    <cofactor evidence="4">
        <name>Zn(2+)</name>
        <dbReference type="ChEBI" id="CHEBI:29105"/>
    </cofactor>
</comment>
<dbReference type="InterPro" id="IPR001148">
    <property type="entry name" value="CA_dom"/>
</dbReference>
<dbReference type="EMBL" id="OU015566">
    <property type="protein sequence ID" value="CAG5101949.1"/>
    <property type="molecule type" value="Genomic_DNA"/>
</dbReference>
<dbReference type="SUPFAM" id="SSF51069">
    <property type="entry name" value="Carbonic anhydrase"/>
    <property type="match status" value="1"/>
</dbReference>
<comment type="similarity">
    <text evidence="1 4">Belongs to the alpha-carbonic anhydrase family.</text>
</comment>
<organism evidence="7 8">
    <name type="scientific">Oikopleura dioica</name>
    <name type="common">Tunicate</name>
    <dbReference type="NCBI Taxonomy" id="34765"/>
    <lineage>
        <taxon>Eukaryota</taxon>
        <taxon>Metazoa</taxon>
        <taxon>Chordata</taxon>
        <taxon>Tunicata</taxon>
        <taxon>Appendicularia</taxon>
        <taxon>Copelata</taxon>
        <taxon>Oikopleuridae</taxon>
        <taxon>Oikopleura</taxon>
    </lineage>
</organism>
<proteinExistence type="inferred from homology"/>
<dbReference type="PROSITE" id="PS51144">
    <property type="entry name" value="ALPHA_CA_2"/>
    <property type="match status" value="1"/>
</dbReference>
<dbReference type="InterPro" id="IPR023561">
    <property type="entry name" value="Carbonic_anhydrase_a-class"/>
</dbReference>
<evidence type="ECO:0000256" key="1">
    <source>
        <dbReference type="ARBA" id="ARBA00010718"/>
    </source>
</evidence>
<feature type="transmembrane region" description="Helical" evidence="5">
    <location>
        <begin position="307"/>
        <end position="328"/>
    </location>
</feature>
<evidence type="ECO:0000256" key="2">
    <source>
        <dbReference type="ARBA" id="ARBA00022723"/>
    </source>
</evidence>
<keyword evidence="8" id="KW-1185">Reference proteome</keyword>
<gene>
    <name evidence="7" type="ORF">OKIOD_LOCUS8838</name>
</gene>
<dbReference type="InterPro" id="IPR036398">
    <property type="entry name" value="CA_dom_sf"/>
</dbReference>
<name>A0ABN7SNT9_OIKDI</name>
<evidence type="ECO:0000313" key="8">
    <source>
        <dbReference type="Proteomes" id="UP001158576"/>
    </source>
</evidence>
<accession>A0ABN7SNT9</accession>
<dbReference type="PANTHER" id="PTHR18952:SF124">
    <property type="entry name" value="CARBONIC ANHYDRASE 7"/>
    <property type="match status" value="1"/>
</dbReference>
<keyword evidence="4" id="KW-0456">Lyase</keyword>
<sequence>MRLSTAILASIPLCSSDRIPRSAGSWGYAEQGNEWGDSVAACNGVRQSPIDIPKKVSTAEFQPFELTNFDEEQKWTLVNNGHAVQMTASEPLNMKTNGGALPGEYTLAQFHFHWGSSDHGGSEHTLEGEQFFSEVHLVHFKSEYGTIGDSVDKSDGLAVLGFFIEEDVTAEDTPLDNFFLNMVGQAVQDPKKTSEIQFSMSEILPSTLDNFYRYLGSLTTPTCNEAVVWTNFKEPLKISTKTKEFMTQFAKDDHGAELVKNFRNVQPLNGREVTFFSSMEKIVAPMEPEIKSGGEEPAAEGEEPKPMWAWIVIGVSSVVFLAVGGLVLKKCKDRNSEGYEAGQN</sequence>
<keyword evidence="3 4" id="KW-0862">Zinc</keyword>
<comment type="catalytic activity">
    <reaction evidence="4">
        <text>hydrogencarbonate + H(+) = CO2 + H2O</text>
        <dbReference type="Rhea" id="RHEA:10748"/>
        <dbReference type="ChEBI" id="CHEBI:15377"/>
        <dbReference type="ChEBI" id="CHEBI:15378"/>
        <dbReference type="ChEBI" id="CHEBI:16526"/>
        <dbReference type="ChEBI" id="CHEBI:17544"/>
        <dbReference type="EC" id="4.2.1.1"/>
    </reaction>
</comment>
<evidence type="ECO:0000256" key="3">
    <source>
        <dbReference type="ARBA" id="ARBA00022833"/>
    </source>
</evidence>
<evidence type="ECO:0000259" key="6">
    <source>
        <dbReference type="PROSITE" id="PS51144"/>
    </source>
</evidence>
<dbReference type="Pfam" id="PF00194">
    <property type="entry name" value="Carb_anhydrase"/>
    <property type="match status" value="1"/>
</dbReference>
<feature type="domain" description="Alpha-carbonic anhydrase" evidence="6">
    <location>
        <begin position="24"/>
        <end position="277"/>
    </location>
</feature>
<protein>
    <recommendedName>
        <fullName evidence="4">Carbonic anhydrase</fullName>
        <ecNumber evidence="4">4.2.1.1</ecNumber>
    </recommendedName>
</protein>
<keyword evidence="5" id="KW-0472">Membrane</keyword>
<dbReference type="PROSITE" id="PS00162">
    <property type="entry name" value="ALPHA_CA_1"/>
    <property type="match status" value="1"/>
</dbReference>